<dbReference type="Proteomes" id="UP000285575">
    <property type="component" value="Unassembled WGS sequence"/>
</dbReference>
<evidence type="ECO:0000256" key="1">
    <source>
        <dbReference type="ARBA" id="ARBA00004141"/>
    </source>
</evidence>
<feature type="transmembrane region" description="Helical" evidence="5">
    <location>
        <begin position="107"/>
        <end position="130"/>
    </location>
</feature>
<keyword evidence="4 5" id="KW-0472">Membrane</keyword>
<keyword evidence="8" id="KW-1185">Reference proteome</keyword>
<comment type="caution">
    <text evidence="7">The sequence shown here is derived from an EMBL/GenBank/DDBJ whole genome shotgun (WGS) entry which is preliminary data.</text>
</comment>
<organism evidence="7 8">
    <name type="scientific">Rubrivivax rivuli</name>
    <dbReference type="NCBI Taxonomy" id="1862385"/>
    <lineage>
        <taxon>Bacteria</taxon>
        <taxon>Pseudomonadati</taxon>
        <taxon>Pseudomonadota</taxon>
        <taxon>Betaproteobacteria</taxon>
        <taxon>Burkholderiales</taxon>
        <taxon>Sphaerotilaceae</taxon>
        <taxon>Rubrivivax</taxon>
    </lineage>
</organism>
<comment type="subcellular location">
    <subcellularLocation>
        <location evidence="1">Membrane</location>
        <topology evidence="1">Multi-pass membrane protein</topology>
    </subcellularLocation>
</comment>
<evidence type="ECO:0000256" key="5">
    <source>
        <dbReference type="SAM" id="Phobius"/>
    </source>
</evidence>
<keyword evidence="2 5" id="KW-0812">Transmembrane</keyword>
<dbReference type="Pfam" id="PF05154">
    <property type="entry name" value="TM2"/>
    <property type="match status" value="1"/>
</dbReference>
<name>A0A437RHS6_9BURK</name>
<dbReference type="InterPro" id="IPR007829">
    <property type="entry name" value="TM2"/>
</dbReference>
<accession>A0A437RHS6</accession>
<gene>
    <name evidence="7" type="ORF">EOE66_10835</name>
</gene>
<feature type="transmembrane region" description="Helical" evidence="5">
    <location>
        <begin position="65"/>
        <end position="87"/>
    </location>
</feature>
<sequence length="142" mass="15757">MPARYRSKTLATWLALLLGTLGVHRFYLHGMKDLLGWLHPWPTLLGLAGLVRLQNLGQDDRTAWLLIPVFGLMFSVAMLTAIVYALTPDEQWDARRNPGQPGRNTRWGPVLAAILALLLGGGVLMGTIAYGGQKFFEWQMGV</sequence>
<keyword evidence="3 5" id="KW-1133">Transmembrane helix</keyword>
<dbReference type="GO" id="GO:0016020">
    <property type="term" value="C:membrane"/>
    <property type="evidence" value="ECO:0007669"/>
    <property type="project" value="UniProtKB-SubCell"/>
</dbReference>
<feature type="domain" description="TM2" evidence="6">
    <location>
        <begin position="6"/>
        <end position="39"/>
    </location>
</feature>
<evidence type="ECO:0000313" key="8">
    <source>
        <dbReference type="Proteomes" id="UP000285575"/>
    </source>
</evidence>
<evidence type="ECO:0000256" key="3">
    <source>
        <dbReference type="ARBA" id="ARBA00022989"/>
    </source>
</evidence>
<evidence type="ECO:0000256" key="4">
    <source>
        <dbReference type="ARBA" id="ARBA00023136"/>
    </source>
</evidence>
<proteinExistence type="predicted"/>
<dbReference type="AlphaFoldDB" id="A0A437RHS6"/>
<reference evidence="7 8" key="1">
    <citation type="submission" date="2019-01" db="EMBL/GenBank/DDBJ databases">
        <authorList>
            <person name="Chen W.-M."/>
        </authorList>
    </citation>
    <scope>NUCLEOTIDE SEQUENCE [LARGE SCALE GENOMIC DNA]</scope>
    <source>
        <strain evidence="7 8">KYPY4</strain>
    </source>
</reference>
<evidence type="ECO:0000313" key="7">
    <source>
        <dbReference type="EMBL" id="RVU46330.1"/>
    </source>
</evidence>
<dbReference type="OrthoDB" id="8702870at2"/>
<dbReference type="EMBL" id="SACR01000003">
    <property type="protein sequence ID" value="RVU46330.1"/>
    <property type="molecule type" value="Genomic_DNA"/>
</dbReference>
<evidence type="ECO:0000259" key="6">
    <source>
        <dbReference type="Pfam" id="PF05154"/>
    </source>
</evidence>
<evidence type="ECO:0000256" key="2">
    <source>
        <dbReference type="ARBA" id="ARBA00022692"/>
    </source>
</evidence>
<protein>
    <recommendedName>
        <fullName evidence="6">TM2 domain-containing protein</fullName>
    </recommendedName>
</protein>
<dbReference type="RefSeq" id="WP_128228693.1">
    <property type="nucleotide sequence ID" value="NZ_SACR01000003.1"/>
</dbReference>